<dbReference type="Gene3D" id="2.30.30.770">
    <property type="match status" value="1"/>
</dbReference>
<protein>
    <recommendedName>
        <fullName evidence="7">60S ribosomal protein L27</fullName>
    </recommendedName>
</protein>
<feature type="compositionally biased region" description="Basic and acidic residues" evidence="4">
    <location>
        <begin position="205"/>
        <end position="214"/>
    </location>
</feature>
<dbReference type="InterPro" id="IPR038655">
    <property type="entry name" value="Ribosomal_eL27_sf"/>
</dbReference>
<evidence type="ECO:0000256" key="1">
    <source>
        <dbReference type="ARBA" id="ARBA00009124"/>
    </source>
</evidence>
<proteinExistence type="inferred from homology"/>
<reference evidence="5 6" key="1">
    <citation type="submission" date="2024-03" db="EMBL/GenBank/DDBJ databases">
        <title>A high-quality draft genome sequence of Diaporthe vaccinii, a causative agent of upright dieback and viscid rot disease in cranberry plants.</title>
        <authorList>
            <person name="Sarrasin M."/>
            <person name="Lang B.F."/>
            <person name="Burger G."/>
        </authorList>
    </citation>
    <scope>NUCLEOTIDE SEQUENCE [LARGE SCALE GENOMIC DNA]</scope>
    <source>
        <strain evidence="5 6">IS7</strain>
    </source>
</reference>
<dbReference type="SUPFAM" id="SSF50104">
    <property type="entry name" value="Translation proteins SH3-like domain"/>
    <property type="match status" value="1"/>
</dbReference>
<comment type="caution">
    <text evidence="5">The sequence shown here is derived from an EMBL/GenBank/DDBJ whole genome shotgun (WGS) entry which is preliminary data.</text>
</comment>
<dbReference type="InterPro" id="IPR041991">
    <property type="entry name" value="Ribosomal_eL27_KOW"/>
</dbReference>
<name>A0ABR4EHY1_9PEZI</name>
<feature type="region of interest" description="Disordered" evidence="4">
    <location>
        <begin position="179"/>
        <end position="218"/>
    </location>
</feature>
<dbReference type="Proteomes" id="UP001600888">
    <property type="component" value="Unassembled WGS sequence"/>
</dbReference>
<evidence type="ECO:0008006" key="7">
    <source>
        <dbReference type="Google" id="ProtNLM"/>
    </source>
</evidence>
<dbReference type="PANTHER" id="PTHR10497">
    <property type="entry name" value="60S RIBOSOMAL PROTEIN L27"/>
    <property type="match status" value="1"/>
</dbReference>
<dbReference type="InterPro" id="IPR001141">
    <property type="entry name" value="Ribosomal_eL27"/>
</dbReference>
<evidence type="ECO:0000256" key="3">
    <source>
        <dbReference type="ARBA" id="ARBA00023274"/>
    </source>
</evidence>
<keyword evidence="2" id="KW-0689">Ribosomal protein</keyword>
<accession>A0ABR4EHY1</accession>
<evidence type="ECO:0000256" key="4">
    <source>
        <dbReference type="SAM" id="MobiDB-lite"/>
    </source>
</evidence>
<dbReference type="EMBL" id="JBAWTH010000052">
    <property type="protein sequence ID" value="KAL2282052.1"/>
    <property type="molecule type" value="Genomic_DNA"/>
</dbReference>
<gene>
    <name evidence="5" type="ORF">FJTKL_11124</name>
</gene>
<sequence length="291" mass="32957">MILLGDYPSLGSGGCADSRARQDSVIDDQQPSTLHTPVDDPTDAKMKFLKVGRVAIITRGRYAGKKVVIIQPVDTGNKAHPYGHALVAGIERYPSKITRRMSKTRQEKRSKIKPFVKVVNYNHLMPTRYTLELEGLKGAITSDTFKEVSQREDAKKTVKKTLEERYTSGKNRWFFTPLSMSNPHRDEAPARHPPPPNTGAGANTPRHDEGKGQDGGEYDANADFVNRVLDYFFLDFGWAGAKWYGCTQHQIKIRRHLKNCTALYDPSPHDDHTERKVDFVPFWRSSCRGER</sequence>
<dbReference type="InterPro" id="IPR008991">
    <property type="entry name" value="Translation_prot_SH3-like_sf"/>
</dbReference>
<dbReference type="Pfam" id="PF01777">
    <property type="entry name" value="Ribosomal_L27e"/>
    <property type="match status" value="1"/>
</dbReference>
<evidence type="ECO:0000313" key="6">
    <source>
        <dbReference type="Proteomes" id="UP001600888"/>
    </source>
</evidence>
<keyword evidence="3" id="KW-0687">Ribonucleoprotein</keyword>
<dbReference type="CDD" id="cd06090">
    <property type="entry name" value="KOW_RPL27"/>
    <property type="match status" value="1"/>
</dbReference>
<keyword evidence="6" id="KW-1185">Reference proteome</keyword>
<organism evidence="5 6">
    <name type="scientific">Diaporthe vaccinii</name>
    <dbReference type="NCBI Taxonomy" id="105482"/>
    <lineage>
        <taxon>Eukaryota</taxon>
        <taxon>Fungi</taxon>
        <taxon>Dikarya</taxon>
        <taxon>Ascomycota</taxon>
        <taxon>Pezizomycotina</taxon>
        <taxon>Sordariomycetes</taxon>
        <taxon>Sordariomycetidae</taxon>
        <taxon>Diaporthales</taxon>
        <taxon>Diaporthaceae</taxon>
        <taxon>Diaporthe</taxon>
        <taxon>Diaporthe eres species complex</taxon>
    </lineage>
</organism>
<evidence type="ECO:0000313" key="5">
    <source>
        <dbReference type="EMBL" id="KAL2282052.1"/>
    </source>
</evidence>
<evidence type="ECO:0000256" key="2">
    <source>
        <dbReference type="ARBA" id="ARBA00022980"/>
    </source>
</evidence>
<comment type="similarity">
    <text evidence="1">Belongs to the eukaryotic ribosomal protein eL27 family.</text>
</comment>